<reference evidence="2" key="1">
    <citation type="thesis" date="2020" institute="ProQuest LLC" country="789 East Eisenhower Parkway, Ann Arbor, MI, USA">
        <title>Comparative Genomics and Chromosome Evolution.</title>
        <authorList>
            <person name="Mudd A.B."/>
        </authorList>
    </citation>
    <scope>NUCLEOTIDE SEQUENCE</scope>
    <source>
        <strain evidence="2">HN-11 Male</strain>
        <tissue evidence="2">Kidney and liver</tissue>
    </source>
</reference>
<dbReference type="AlphaFoldDB" id="A0A8J6B744"/>
<proteinExistence type="predicted"/>
<comment type="caution">
    <text evidence="2">The sequence shown here is derived from an EMBL/GenBank/DDBJ whole genome shotgun (WGS) entry which is preliminary data.</text>
</comment>
<feature type="signal peptide" evidence="1">
    <location>
        <begin position="1"/>
        <end position="32"/>
    </location>
</feature>
<dbReference type="Proteomes" id="UP000770717">
    <property type="component" value="Unassembled WGS sequence"/>
</dbReference>
<name>A0A8J6B744_ELECQ</name>
<accession>A0A8J6B744</accession>
<gene>
    <name evidence="2" type="ORF">GDO78_015453</name>
</gene>
<evidence type="ECO:0000313" key="2">
    <source>
        <dbReference type="EMBL" id="KAG9461896.1"/>
    </source>
</evidence>
<organism evidence="2 3">
    <name type="scientific">Eleutherodactylus coqui</name>
    <name type="common">Puerto Rican coqui</name>
    <dbReference type="NCBI Taxonomy" id="57060"/>
    <lineage>
        <taxon>Eukaryota</taxon>
        <taxon>Metazoa</taxon>
        <taxon>Chordata</taxon>
        <taxon>Craniata</taxon>
        <taxon>Vertebrata</taxon>
        <taxon>Euteleostomi</taxon>
        <taxon>Amphibia</taxon>
        <taxon>Batrachia</taxon>
        <taxon>Anura</taxon>
        <taxon>Neobatrachia</taxon>
        <taxon>Hyloidea</taxon>
        <taxon>Eleutherodactylidae</taxon>
        <taxon>Eleutherodactylinae</taxon>
        <taxon>Eleutherodactylus</taxon>
        <taxon>Eleutherodactylus</taxon>
    </lineage>
</organism>
<feature type="chain" id="PRO_5035238293" evidence="1">
    <location>
        <begin position="33"/>
        <end position="100"/>
    </location>
</feature>
<evidence type="ECO:0000313" key="3">
    <source>
        <dbReference type="Proteomes" id="UP000770717"/>
    </source>
</evidence>
<keyword evidence="1" id="KW-0732">Signal</keyword>
<protein>
    <submittedName>
        <fullName evidence="2">Uncharacterized protein</fullName>
    </submittedName>
</protein>
<keyword evidence="3" id="KW-1185">Reference proteome</keyword>
<evidence type="ECO:0000256" key="1">
    <source>
        <dbReference type="SAM" id="SignalP"/>
    </source>
</evidence>
<sequence length="100" mass="11032">MNVTPGAPERRHQIILRAGMIALSFLTDSALCGCPCHYCYMRGTCSPSRWYSWSCSSRMVHSYMLEQIGLLCPSLTAGLLLSCDAPSSDPQIRGQARPHL</sequence>
<dbReference type="EMBL" id="WNTK01015508">
    <property type="protein sequence ID" value="KAG9461896.1"/>
    <property type="molecule type" value="Genomic_DNA"/>
</dbReference>